<dbReference type="PANTHER" id="PTHR19143">
    <property type="entry name" value="FIBRINOGEN/TENASCIN/ANGIOPOEITIN"/>
    <property type="match status" value="1"/>
</dbReference>
<dbReference type="NCBIfam" id="NF040941">
    <property type="entry name" value="GGGWT_bact"/>
    <property type="match status" value="1"/>
</dbReference>
<proteinExistence type="predicted"/>
<dbReference type="PROSITE" id="PS51406">
    <property type="entry name" value="FIBRINOGEN_C_2"/>
    <property type="match status" value="1"/>
</dbReference>
<sequence length="361" mass="41559">MSVLKVRLFLAFLLLTTTEAHGDERNVTESILEGLEYKTITAKLDYLQHKLTVMDSSLKEDRVIIDRRLAYQEGISEGILATMKRMSNNLADLTGAINQLMSISNNCTTPPPQTHQWNQTITEQKGNHHECYTPQVIHVSREDQLKNSSGQVPREDFVRSCKEEPSKRSGKYWIKPTEHDEPFLGYCEQTSFGGGWLVFQYRFNGSVDFYRDWAAYQNGFGSVDGEFWLGLERLHRITAAQNHELLVELKDFTGKYKYARYSRFKIGSEVEQYSLKMLGSYTGTAGDSLKLHKGMKFTTEYRNPVGGTVSEYEGAWWYNYVSLSNLNGRYKNGNSLKAITWFHYKNSFEGLAFSRMLIREV</sequence>
<name>A0A182U9X9_9DIPT</name>
<dbReference type="AlphaFoldDB" id="A0A182U9X9"/>
<feature type="chain" id="PRO_5008137969" description="Fibrinogen C-terminal domain-containing protein" evidence="1">
    <location>
        <begin position="23"/>
        <end position="361"/>
    </location>
</feature>
<dbReference type="InterPro" id="IPR050373">
    <property type="entry name" value="Fibrinogen_C-term_domain"/>
</dbReference>
<dbReference type="Gene3D" id="3.90.215.10">
    <property type="entry name" value="Gamma Fibrinogen, chain A, domain 1"/>
    <property type="match status" value="1"/>
</dbReference>
<evidence type="ECO:0000313" key="3">
    <source>
        <dbReference type="EnsemblMetazoa" id="AMEC016595-PA"/>
    </source>
</evidence>
<keyword evidence="1" id="KW-0732">Signal</keyword>
<feature type="domain" description="Fibrinogen C-terminal" evidence="2">
    <location>
        <begin position="152"/>
        <end position="361"/>
    </location>
</feature>
<dbReference type="Proteomes" id="UP000075902">
    <property type="component" value="Unassembled WGS sequence"/>
</dbReference>
<dbReference type="STRING" id="34690.A0A182U9X9"/>
<reference evidence="3" key="2">
    <citation type="submission" date="2020-05" db="UniProtKB">
        <authorList>
            <consortium name="EnsemblMetazoa"/>
        </authorList>
    </citation>
    <scope>IDENTIFICATION</scope>
    <source>
        <strain evidence="3">CM1001059</strain>
    </source>
</reference>
<evidence type="ECO:0000256" key="1">
    <source>
        <dbReference type="SAM" id="SignalP"/>
    </source>
</evidence>
<dbReference type="PANTHER" id="PTHR19143:SF327">
    <property type="entry name" value="FI21813P1-RELATED"/>
    <property type="match status" value="1"/>
</dbReference>
<evidence type="ECO:0000313" key="4">
    <source>
        <dbReference type="Proteomes" id="UP000075902"/>
    </source>
</evidence>
<dbReference type="VEuPathDB" id="VectorBase:AMEC016595"/>
<dbReference type="SMART" id="SM00186">
    <property type="entry name" value="FBG"/>
    <property type="match status" value="1"/>
</dbReference>
<dbReference type="SUPFAM" id="SSF56496">
    <property type="entry name" value="Fibrinogen C-terminal domain-like"/>
    <property type="match status" value="1"/>
</dbReference>
<protein>
    <recommendedName>
        <fullName evidence="2">Fibrinogen C-terminal domain-containing protein</fullName>
    </recommendedName>
</protein>
<dbReference type="GO" id="GO:0005615">
    <property type="term" value="C:extracellular space"/>
    <property type="evidence" value="ECO:0007669"/>
    <property type="project" value="TreeGrafter"/>
</dbReference>
<dbReference type="EnsemblMetazoa" id="AMEC016595-RA">
    <property type="protein sequence ID" value="AMEC016595-PA"/>
    <property type="gene ID" value="AMEC016595"/>
</dbReference>
<feature type="signal peptide" evidence="1">
    <location>
        <begin position="1"/>
        <end position="22"/>
    </location>
</feature>
<dbReference type="CDD" id="cd00087">
    <property type="entry name" value="FReD"/>
    <property type="match status" value="1"/>
</dbReference>
<keyword evidence="4" id="KW-1185">Reference proteome</keyword>
<dbReference type="InterPro" id="IPR002181">
    <property type="entry name" value="Fibrinogen_a/b/g_C_dom"/>
</dbReference>
<dbReference type="InterPro" id="IPR014716">
    <property type="entry name" value="Fibrinogen_a/b/g_C_1"/>
</dbReference>
<accession>A0A182U9X9</accession>
<dbReference type="Pfam" id="PF00147">
    <property type="entry name" value="Fibrinogen_C"/>
    <property type="match status" value="1"/>
</dbReference>
<reference evidence="4" key="1">
    <citation type="submission" date="2014-01" db="EMBL/GenBank/DDBJ databases">
        <title>The Genome Sequence of Anopheles melas CM1001059_A (V2).</title>
        <authorList>
            <consortium name="The Broad Institute Genomics Platform"/>
            <person name="Neafsey D.E."/>
            <person name="Besansky N."/>
            <person name="Howell P."/>
            <person name="Walton C."/>
            <person name="Young S.K."/>
            <person name="Zeng Q."/>
            <person name="Gargeya S."/>
            <person name="Fitzgerald M."/>
            <person name="Haas B."/>
            <person name="Abouelleil A."/>
            <person name="Allen A.W."/>
            <person name="Alvarado L."/>
            <person name="Arachchi H.M."/>
            <person name="Berlin A.M."/>
            <person name="Chapman S.B."/>
            <person name="Gainer-Dewar J."/>
            <person name="Goldberg J."/>
            <person name="Griggs A."/>
            <person name="Gujja S."/>
            <person name="Hansen M."/>
            <person name="Howarth C."/>
            <person name="Imamovic A."/>
            <person name="Ireland A."/>
            <person name="Larimer J."/>
            <person name="McCowan C."/>
            <person name="Murphy C."/>
            <person name="Pearson M."/>
            <person name="Poon T.W."/>
            <person name="Priest M."/>
            <person name="Roberts A."/>
            <person name="Saif S."/>
            <person name="Shea T."/>
            <person name="Sisk P."/>
            <person name="Sykes S."/>
            <person name="Wortman J."/>
            <person name="Nusbaum C."/>
            <person name="Birren B."/>
        </authorList>
    </citation>
    <scope>NUCLEOTIDE SEQUENCE [LARGE SCALE GENOMIC DNA]</scope>
    <source>
        <strain evidence="4">CM1001059</strain>
    </source>
</reference>
<dbReference type="InterPro" id="IPR036056">
    <property type="entry name" value="Fibrinogen-like_C"/>
</dbReference>
<evidence type="ECO:0000259" key="2">
    <source>
        <dbReference type="PROSITE" id="PS51406"/>
    </source>
</evidence>
<organism evidence="3 4">
    <name type="scientific">Anopheles melas</name>
    <dbReference type="NCBI Taxonomy" id="34690"/>
    <lineage>
        <taxon>Eukaryota</taxon>
        <taxon>Metazoa</taxon>
        <taxon>Ecdysozoa</taxon>
        <taxon>Arthropoda</taxon>
        <taxon>Hexapoda</taxon>
        <taxon>Insecta</taxon>
        <taxon>Pterygota</taxon>
        <taxon>Neoptera</taxon>
        <taxon>Endopterygota</taxon>
        <taxon>Diptera</taxon>
        <taxon>Nematocera</taxon>
        <taxon>Culicoidea</taxon>
        <taxon>Culicidae</taxon>
        <taxon>Anophelinae</taxon>
        <taxon>Anopheles</taxon>
    </lineage>
</organism>